<dbReference type="Gene3D" id="1.10.10.10">
    <property type="entry name" value="Winged helix-like DNA-binding domain superfamily/Winged helix DNA-binding domain"/>
    <property type="match status" value="1"/>
</dbReference>
<sequence length="930" mass="101549">MGADFRLLGAIEMFVDGSFVEVGHHRQRCVLAVMLVEANRPVPVAHVVDRVWGGGQLPAHPASAVGTYVSLLRRVLEPARQGGIARRSAGYVLEVDEENVDLHRFCRLIERAGAIADGGDGALLEQALGLWRGEPFAGADTPWFNTIRTMLAHKRQEARLDLTDIRLRQGRHAAVLAGLRDQVDEQPLDERLAGQFMLAHYRCGRTADALDCYQRLRRRLGEELGADPGPELRALHRRILTADPALAAPPHPVRISPVPRARQLPLMPWPFAGRADELARLTAMHDNASRRGHGSVLAITGTGGIGKTWLALRWAYRHLDRFPDGQLYVNLRGFDPTGKPMAPATAIRGFLDALGGDSLAVPADFDAQAGLFRSMVAGKRMLVMLDNAADSDQVRSLLPGDSRCTVLVTSRGQLSTLAATHGGLVLDLDPLNADEARELLVRHLSAEKLAAEPRAATEILELCAGLPLAIGIVAARAAQHRDFPLAALAAELRDPASRLDLLDGGDLTLNLRAVLSWSCRGLSRDATSAAGLVGSAPGPDLSLPAAAALTGLPTARARIVLRELEDAHLVQQHAPHRFCMHDLVRLFAAQHMKQTDADDRAAEPVRRLVDFYLHTAFAANRRLDPHYPPIRLDAVAAGCQPLCPDDESAALAWFAAEHSNLLVAQRLAADRGWRAEVWQLAWTLGTYHRRSGLLSDNLTVWSAALDAAHRAGDRAAHTLTHRLLGYAYARAGHADDAQKHLRRALSLAEAADDRLGQAHAYHLMAGAWEQQANDRQALRCARHALPLFRALDLPVWEGWTLGQIGWHQARLGDHDEGRAHCAAALALARRHDDPEGEAVVLDSLGYICVRAADYARATHYYEQALTAFNGLGNASEEADTLVNLGAAHYAQGQREQARSRWEAALEHYRTQRRPGDAERVSLLLDRLGQD</sequence>
<dbReference type="PANTHER" id="PTHR35807:SF1">
    <property type="entry name" value="TRANSCRIPTIONAL REGULATOR REDD"/>
    <property type="match status" value="1"/>
</dbReference>
<dbReference type="EMBL" id="JBHRWI010000033">
    <property type="protein sequence ID" value="MFC3514071.1"/>
    <property type="molecule type" value="Genomic_DNA"/>
</dbReference>
<evidence type="ECO:0000256" key="1">
    <source>
        <dbReference type="ARBA" id="ARBA00023015"/>
    </source>
</evidence>
<name>A0ABV7QPT8_9PSEU</name>
<evidence type="ECO:0000313" key="5">
    <source>
        <dbReference type="EMBL" id="MFC3514071.1"/>
    </source>
</evidence>
<dbReference type="CDD" id="cd15831">
    <property type="entry name" value="BTAD"/>
    <property type="match status" value="1"/>
</dbReference>
<keyword evidence="6" id="KW-1185">Reference proteome</keyword>
<dbReference type="SMART" id="SM00028">
    <property type="entry name" value="TPR"/>
    <property type="match status" value="5"/>
</dbReference>
<evidence type="ECO:0000313" key="6">
    <source>
        <dbReference type="Proteomes" id="UP001595764"/>
    </source>
</evidence>
<dbReference type="PRINTS" id="PR00364">
    <property type="entry name" value="DISEASERSIST"/>
</dbReference>
<dbReference type="Pfam" id="PF13424">
    <property type="entry name" value="TPR_12"/>
    <property type="match status" value="1"/>
</dbReference>
<dbReference type="Gene3D" id="3.40.50.300">
    <property type="entry name" value="P-loop containing nucleotide triphosphate hydrolases"/>
    <property type="match status" value="1"/>
</dbReference>
<keyword evidence="1" id="KW-0805">Transcription regulation</keyword>
<gene>
    <name evidence="5" type="ORF">ACFORO_28160</name>
</gene>
<dbReference type="Pfam" id="PF03704">
    <property type="entry name" value="BTAD"/>
    <property type="match status" value="1"/>
</dbReference>
<evidence type="ECO:0000256" key="2">
    <source>
        <dbReference type="ARBA" id="ARBA00023163"/>
    </source>
</evidence>
<dbReference type="SMART" id="SM01043">
    <property type="entry name" value="BTAD"/>
    <property type="match status" value="1"/>
</dbReference>
<proteinExistence type="predicted"/>
<dbReference type="InterPro" id="IPR027417">
    <property type="entry name" value="P-loop_NTPase"/>
</dbReference>
<reference evidence="6" key="1">
    <citation type="journal article" date="2019" name="Int. J. Syst. Evol. Microbiol.">
        <title>The Global Catalogue of Microorganisms (GCM) 10K type strain sequencing project: providing services to taxonomists for standard genome sequencing and annotation.</title>
        <authorList>
            <consortium name="The Broad Institute Genomics Platform"/>
            <consortium name="The Broad Institute Genome Sequencing Center for Infectious Disease"/>
            <person name="Wu L."/>
            <person name="Ma J."/>
        </authorList>
    </citation>
    <scope>NUCLEOTIDE SEQUENCE [LARGE SCALE GENOMIC DNA]</scope>
    <source>
        <strain evidence="6">CGMCC 4.7682</strain>
    </source>
</reference>
<dbReference type="Proteomes" id="UP001595764">
    <property type="component" value="Unassembled WGS sequence"/>
</dbReference>
<feature type="repeat" description="TPR" evidence="3">
    <location>
        <begin position="718"/>
        <end position="751"/>
    </location>
</feature>
<dbReference type="PROSITE" id="PS50005">
    <property type="entry name" value="TPR"/>
    <property type="match status" value="1"/>
</dbReference>
<dbReference type="RefSeq" id="WP_377873760.1">
    <property type="nucleotide sequence ID" value="NZ_JBHMAY010000059.1"/>
</dbReference>
<dbReference type="InterPro" id="IPR019734">
    <property type="entry name" value="TPR_rpt"/>
</dbReference>
<protein>
    <submittedName>
        <fullName evidence="5">BTAD domain-containing putative transcriptional regulator</fullName>
    </submittedName>
</protein>
<feature type="domain" description="Bacterial transcriptional activator" evidence="4">
    <location>
        <begin position="100"/>
        <end position="240"/>
    </location>
</feature>
<evidence type="ECO:0000256" key="3">
    <source>
        <dbReference type="PROSITE-ProRule" id="PRU00339"/>
    </source>
</evidence>
<dbReference type="Gene3D" id="1.25.40.10">
    <property type="entry name" value="Tetratricopeptide repeat domain"/>
    <property type="match status" value="3"/>
</dbReference>
<dbReference type="PANTHER" id="PTHR35807">
    <property type="entry name" value="TRANSCRIPTIONAL REGULATOR REDD-RELATED"/>
    <property type="match status" value="1"/>
</dbReference>
<dbReference type="SUPFAM" id="SSF52540">
    <property type="entry name" value="P-loop containing nucleoside triphosphate hydrolases"/>
    <property type="match status" value="1"/>
</dbReference>
<dbReference type="InterPro" id="IPR016032">
    <property type="entry name" value="Sig_transdc_resp-reg_C-effctor"/>
</dbReference>
<dbReference type="SUPFAM" id="SSF48452">
    <property type="entry name" value="TPR-like"/>
    <property type="match status" value="3"/>
</dbReference>
<dbReference type="SUPFAM" id="SSF46894">
    <property type="entry name" value="C-terminal effector domain of the bipartite response regulators"/>
    <property type="match status" value="1"/>
</dbReference>
<evidence type="ECO:0000259" key="4">
    <source>
        <dbReference type="SMART" id="SM01043"/>
    </source>
</evidence>
<dbReference type="InterPro" id="IPR005158">
    <property type="entry name" value="BTAD"/>
</dbReference>
<dbReference type="InterPro" id="IPR051677">
    <property type="entry name" value="AfsR-DnrI-RedD_regulator"/>
</dbReference>
<comment type="caution">
    <text evidence="5">The sequence shown here is derived from an EMBL/GenBank/DDBJ whole genome shotgun (WGS) entry which is preliminary data.</text>
</comment>
<accession>A0ABV7QPT8</accession>
<keyword evidence="3" id="KW-0802">TPR repeat</keyword>
<organism evidence="5 6">
    <name type="scientific">Amycolatopsis halotolerans</name>
    <dbReference type="NCBI Taxonomy" id="330083"/>
    <lineage>
        <taxon>Bacteria</taxon>
        <taxon>Bacillati</taxon>
        <taxon>Actinomycetota</taxon>
        <taxon>Actinomycetes</taxon>
        <taxon>Pseudonocardiales</taxon>
        <taxon>Pseudonocardiaceae</taxon>
        <taxon>Amycolatopsis</taxon>
    </lineage>
</organism>
<keyword evidence="2" id="KW-0804">Transcription</keyword>
<dbReference type="InterPro" id="IPR036388">
    <property type="entry name" value="WH-like_DNA-bd_sf"/>
</dbReference>
<dbReference type="InterPro" id="IPR011990">
    <property type="entry name" value="TPR-like_helical_dom_sf"/>
</dbReference>